<keyword evidence="1" id="KW-0472">Membrane</keyword>
<keyword evidence="1" id="KW-1133">Transmembrane helix</keyword>
<name>A0A1I3JCE0_9RHOB</name>
<feature type="transmembrane region" description="Helical" evidence="1">
    <location>
        <begin position="12"/>
        <end position="28"/>
    </location>
</feature>
<keyword evidence="1" id="KW-0812">Transmembrane</keyword>
<dbReference type="RefSeq" id="WP_092778155.1">
    <property type="nucleotide sequence ID" value="NZ_FORA01000001.1"/>
</dbReference>
<dbReference type="STRING" id="390807.SAMN04488095_1281"/>
<protein>
    <submittedName>
        <fullName evidence="2">Uncharacterized protein</fullName>
    </submittedName>
</protein>
<proteinExistence type="predicted"/>
<evidence type="ECO:0000256" key="1">
    <source>
        <dbReference type="SAM" id="Phobius"/>
    </source>
</evidence>
<accession>A0A1I3JCE0</accession>
<dbReference type="EMBL" id="FORA01000001">
    <property type="protein sequence ID" value="SFI57922.1"/>
    <property type="molecule type" value="Genomic_DNA"/>
</dbReference>
<feature type="transmembrane region" description="Helical" evidence="1">
    <location>
        <begin position="34"/>
        <end position="52"/>
    </location>
</feature>
<dbReference type="Proteomes" id="UP000199110">
    <property type="component" value="Unassembled WGS sequence"/>
</dbReference>
<evidence type="ECO:0000313" key="3">
    <source>
        <dbReference type="Proteomes" id="UP000199110"/>
    </source>
</evidence>
<reference evidence="2 3" key="1">
    <citation type="submission" date="2016-10" db="EMBL/GenBank/DDBJ databases">
        <authorList>
            <person name="de Groot N.N."/>
        </authorList>
    </citation>
    <scope>NUCLEOTIDE SEQUENCE [LARGE SCALE GENOMIC DNA]</scope>
    <source>
        <strain evidence="2 3">DSM 19073</strain>
    </source>
</reference>
<dbReference type="OrthoDB" id="9911074at2"/>
<evidence type="ECO:0000313" key="2">
    <source>
        <dbReference type="EMBL" id="SFI57922.1"/>
    </source>
</evidence>
<sequence>MNRDTAQTIADILVIVIAIWFLTSAAFADMAGRPAFSAIALFVIASSLWRIWRRYRGKP</sequence>
<keyword evidence="3" id="KW-1185">Reference proteome</keyword>
<dbReference type="AlphaFoldDB" id="A0A1I3JCE0"/>
<gene>
    <name evidence="2" type="ORF">SAMN04488095_1281</name>
</gene>
<organism evidence="2 3">
    <name type="scientific">Jannaschia pohangensis</name>
    <dbReference type="NCBI Taxonomy" id="390807"/>
    <lineage>
        <taxon>Bacteria</taxon>
        <taxon>Pseudomonadati</taxon>
        <taxon>Pseudomonadota</taxon>
        <taxon>Alphaproteobacteria</taxon>
        <taxon>Rhodobacterales</taxon>
        <taxon>Roseobacteraceae</taxon>
        <taxon>Jannaschia</taxon>
    </lineage>
</organism>